<gene>
    <name evidence="1" type="ORF">SAMN04487849_10197</name>
</gene>
<dbReference type="EMBL" id="FRCE01000001">
    <property type="protein sequence ID" value="SHL28997.1"/>
    <property type="molecule type" value="Genomic_DNA"/>
</dbReference>
<accession>A0ABD7M589</accession>
<proteinExistence type="predicted"/>
<protein>
    <submittedName>
        <fullName evidence="1">Uncharacterized membrane protein</fullName>
    </submittedName>
</protein>
<reference evidence="1 2" key="1">
    <citation type="submission" date="2016-11" db="EMBL/GenBank/DDBJ databases">
        <authorList>
            <person name="Varghese N."/>
            <person name="Submissions S."/>
        </authorList>
    </citation>
    <scope>NUCLEOTIDE SEQUENCE [LARGE SCALE GENOMIC DNA]</scope>
    <source>
        <strain evidence="1 2">VTM4R57</strain>
    </source>
</reference>
<comment type="caution">
    <text evidence="1">The sequence shown here is derived from an EMBL/GenBank/DDBJ whole genome shotgun (WGS) entry which is preliminary data.</text>
</comment>
<evidence type="ECO:0000313" key="1">
    <source>
        <dbReference type="EMBL" id="SHL28997.1"/>
    </source>
</evidence>
<organism evidence="1 2">
    <name type="scientific">Micrococcus luteus</name>
    <name type="common">Micrococcus lysodeikticus</name>
    <dbReference type="NCBI Taxonomy" id="1270"/>
    <lineage>
        <taxon>Bacteria</taxon>
        <taxon>Bacillati</taxon>
        <taxon>Actinomycetota</taxon>
        <taxon>Actinomycetes</taxon>
        <taxon>Micrococcales</taxon>
        <taxon>Micrococcaceae</taxon>
        <taxon>Micrococcus</taxon>
    </lineage>
</organism>
<name>A0ABD7M589_MICLU</name>
<dbReference type="AlphaFoldDB" id="A0ABD7M589"/>
<sequence length="132" mass="14184">MRPTPDPAPAGRRASDASARRMSAALAAMGVLHFVRPEPFDGLIPPFLPGSARAWTHGSGVAELAVAGLLAVPRTRRAGGRAAQALFLGVWPGNAWMAWRWRRRPWPAQLVSLGRLPLQVPLIRAAGRVARS</sequence>
<dbReference type="Proteomes" id="UP000184253">
    <property type="component" value="Unassembled WGS sequence"/>
</dbReference>
<evidence type="ECO:0000313" key="2">
    <source>
        <dbReference type="Proteomes" id="UP000184253"/>
    </source>
</evidence>
<dbReference type="PANTHER" id="PTHR36974">
    <property type="entry name" value="MEMBRANE PROTEIN-RELATED"/>
    <property type="match status" value="1"/>
</dbReference>
<dbReference type="PANTHER" id="PTHR36974:SF1">
    <property type="entry name" value="DOXX FAMILY MEMBRANE PROTEIN"/>
    <property type="match status" value="1"/>
</dbReference>